<name>A0A3B1JA25_ASTMX</name>
<dbReference type="Gene3D" id="1.20.5.2440">
    <property type="match status" value="1"/>
</dbReference>
<dbReference type="PANTHER" id="PTHR15746">
    <property type="entry name" value="RAB11-RELATED"/>
    <property type="match status" value="1"/>
</dbReference>
<feature type="region of interest" description="Disordered" evidence="7">
    <location>
        <begin position="202"/>
        <end position="224"/>
    </location>
</feature>
<dbReference type="STRING" id="7994.ENSAMXP00000038159"/>
<accession>A0A3B1JA25</accession>
<keyword evidence="5" id="KW-0653">Protein transport</keyword>
<comment type="subcellular location">
    <subcellularLocation>
        <location evidence="1">Recycling endosome</location>
    </subcellularLocation>
</comment>
<keyword evidence="6" id="KW-0175">Coiled coil</keyword>
<evidence type="ECO:0000259" key="8">
    <source>
        <dbReference type="PROSITE" id="PS50004"/>
    </source>
</evidence>
<dbReference type="SUPFAM" id="SSF144270">
    <property type="entry name" value="Eferin C-derminal domain-like"/>
    <property type="match status" value="1"/>
</dbReference>
<evidence type="ECO:0000256" key="4">
    <source>
        <dbReference type="ARBA" id="ARBA00022753"/>
    </source>
</evidence>
<dbReference type="InterPro" id="IPR000008">
    <property type="entry name" value="C2_dom"/>
</dbReference>
<dbReference type="GO" id="GO:0045055">
    <property type="term" value="P:regulated exocytosis"/>
    <property type="evidence" value="ECO:0007669"/>
    <property type="project" value="TreeGrafter"/>
</dbReference>
<feature type="compositionally biased region" description="Gly residues" evidence="7">
    <location>
        <begin position="506"/>
        <end position="515"/>
    </location>
</feature>
<dbReference type="GO" id="GO:0015031">
    <property type="term" value="P:protein transport"/>
    <property type="evidence" value="ECO:0007669"/>
    <property type="project" value="UniProtKB-KW"/>
</dbReference>
<feature type="compositionally biased region" description="Acidic residues" evidence="7">
    <location>
        <begin position="212"/>
        <end position="222"/>
    </location>
</feature>
<reference evidence="10" key="3">
    <citation type="submission" date="2025-08" db="UniProtKB">
        <authorList>
            <consortium name="Ensembl"/>
        </authorList>
    </citation>
    <scope>IDENTIFICATION</scope>
</reference>
<dbReference type="GO" id="GO:0005769">
    <property type="term" value="C:early endosome"/>
    <property type="evidence" value="ECO:0007669"/>
    <property type="project" value="TreeGrafter"/>
</dbReference>
<evidence type="ECO:0000313" key="10">
    <source>
        <dbReference type="Ensembl" id="ENSAMXP00000038159.1"/>
    </source>
</evidence>
<feature type="compositionally biased region" description="Low complexity" evidence="7">
    <location>
        <begin position="550"/>
        <end position="568"/>
    </location>
</feature>
<dbReference type="PROSITE" id="PS51511">
    <property type="entry name" value="FIP_RBD"/>
    <property type="match status" value="1"/>
</dbReference>
<feature type="region of interest" description="Disordered" evidence="7">
    <location>
        <begin position="470"/>
        <end position="582"/>
    </location>
</feature>
<dbReference type="PROSITE" id="PS50004">
    <property type="entry name" value="C2"/>
    <property type="match status" value="1"/>
</dbReference>
<dbReference type="Bgee" id="ENSAMXG00000038496">
    <property type="expression patterns" value="Expressed in zone of skin and 14 other cell types or tissues"/>
</dbReference>
<feature type="region of interest" description="Disordered" evidence="7">
    <location>
        <begin position="236"/>
        <end position="315"/>
    </location>
</feature>
<proteinExistence type="predicted"/>
<keyword evidence="2" id="KW-0813">Transport</keyword>
<feature type="compositionally biased region" description="Basic and acidic residues" evidence="7">
    <location>
        <begin position="436"/>
        <end position="458"/>
    </location>
</feature>
<dbReference type="GO" id="GO:0045335">
    <property type="term" value="C:phagocytic vesicle"/>
    <property type="evidence" value="ECO:0007669"/>
    <property type="project" value="TreeGrafter"/>
</dbReference>
<dbReference type="SUPFAM" id="SSF49562">
    <property type="entry name" value="C2 domain (Calcium/lipid-binding domain, CaLB)"/>
    <property type="match status" value="1"/>
</dbReference>
<dbReference type="GO" id="GO:0031267">
    <property type="term" value="F:small GTPase binding"/>
    <property type="evidence" value="ECO:0007669"/>
    <property type="project" value="InterPro"/>
</dbReference>
<evidence type="ECO:0000256" key="7">
    <source>
        <dbReference type="SAM" id="MobiDB-lite"/>
    </source>
</evidence>
<dbReference type="Pfam" id="PF00168">
    <property type="entry name" value="C2"/>
    <property type="match status" value="1"/>
</dbReference>
<dbReference type="Ensembl" id="ENSAMXT00000045386.1">
    <property type="protein sequence ID" value="ENSAMXP00000038159.1"/>
    <property type="gene ID" value="ENSAMXG00000038496.1"/>
</dbReference>
<feature type="coiled-coil region" evidence="6">
    <location>
        <begin position="1500"/>
        <end position="1527"/>
    </location>
</feature>
<feature type="region of interest" description="Disordered" evidence="7">
    <location>
        <begin position="1429"/>
        <end position="1458"/>
    </location>
</feature>
<evidence type="ECO:0000256" key="5">
    <source>
        <dbReference type="ARBA" id="ARBA00022927"/>
    </source>
</evidence>
<keyword evidence="11" id="KW-1185">Reference proteome</keyword>
<organism evidence="10 11">
    <name type="scientific">Astyanax mexicanus</name>
    <name type="common">Blind cave fish</name>
    <name type="synonym">Astyanax fasciatus mexicanus</name>
    <dbReference type="NCBI Taxonomy" id="7994"/>
    <lineage>
        <taxon>Eukaryota</taxon>
        <taxon>Metazoa</taxon>
        <taxon>Chordata</taxon>
        <taxon>Craniata</taxon>
        <taxon>Vertebrata</taxon>
        <taxon>Euteleostomi</taxon>
        <taxon>Actinopterygii</taxon>
        <taxon>Neopterygii</taxon>
        <taxon>Teleostei</taxon>
        <taxon>Ostariophysi</taxon>
        <taxon>Characiformes</taxon>
        <taxon>Characoidei</taxon>
        <taxon>Acestrorhamphidae</taxon>
        <taxon>Acestrorhamphinae</taxon>
        <taxon>Astyanax</taxon>
    </lineage>
</organism>
<feature type="domain" description="FIP-RBD" evidence="9">
    <location>
        <begin position="1501"/>
        <end position="1563"/>
    </location>
</feature>
<evidence type="ECO:0000256" key="2">
    <source>
        <dbReference type="ARBA" id="ARBA00022448"/>
    </source>
</evidence>
<feature type="compositionally biased region" description="Pro residues" evidence="7">
    <location>
        <begin position="1437"/>
        <end position="1448"/>
    </location>
</feature>
<dbReference type="InterPro" id="IPR035892">
    <property type="entry name" value="C2_domain_sf"/>
</dbReference>
<reference evidence="11" key="2">
    <citation type="journal article" date="2014" name="Nat. Commun.">
        <title>The cavefish genome reveals candidate genes for eye loss.</title>
        <authorList>
            <person name="McGaugh S.E."/>
            <person name="Gross J.B."/>
            <person name="Aken B."/>
            <person name="Blin M."/>
            <person name="Borowsky R."/>
            <person name="Chalopin D."/>
            <person name="Hinaux H."/>
            <person name="Jeffery W.R."/>
            <person name="Keene A."/>
            <person name="Ma L."/>
            <person name="Minx P."/>
            <person name="Murphy D."/>
            <person name="O'Quin K.E."/>
            <person name="Retaux S."/>
            <person name="Rohner N."/>
            <person name="Searle S.M."/>
            <person name="Stahl B.A."/>
            <person name="Tabin C."/>
            <person name="Volff J.N."/>
            <person name="Yoshizawa M."/>
            <person name="Warren W.C."/>
        </authorList>
    </citation>
    <scope>NUCLEOTIDE SEQUENCE [LARGE SCALE GENOMIC DNA]</scope>
    <source>
        <strain evidence="11">female</strain>
    </source>
</reference>
<evidence type="ECO:0000256" key="1">
    <source>
        <dbReference type="ARBA" id="ARBA00004172"/>
    </source>
</evidence>
<feature type="domain" description="C2" evidence="8">
    <location>
        <begin position="1"/>
        <end position="129"/>
    </location>
</feature>
<dbReference type="GO" id="GO:0005739">
    <property type="term" value="C:mitochondrion"/>
    <property type="evidence" value="ECO:0007669"/>
    <property type="project" value="TreeGrafter"/>
</dbReference>
<dbReference type="Pfam" id="PF09457">
    <property type="entry name" value="RBD-FIP"/>
    <property type="match status" value="1"/>
</dbReference>
<protein>
    <submittedName>
        <fullName evidence="10">Rab11 family-interacting protein 5</fullName>
    </submittedName>
</protein>
<feature type="compositionally biased region" description="Polar residues" evidence="7">
    <location>
        <begin position="627"/>
        <end position="638"/>
    </location>
</feature>
<evidence type="ECO:0000313" key="11">
    <source>
        <dbReference type="Proteomes" id="UP000018467"/>
    </source>
</evidence>
<dbReference type="InterPro" id="IPR037789">
    <property type="entry name" value="FIP_classI"/>
</dbReference>
<feature type="compositionally biased region" description="Polar residues" evidence="7">
    <location>
        <begin position="569"/>
        <end position="579"/>
    </location>
</feature>
<evidence type="ECO:0000259" key="9">
    <source>
        <dbReference type="PROSITE" id="PS51511"/>
    </source>
</evidence>
<dbReference type="GeneTree" id="ENSGT00940000158783"/>
<feature type="compositionally biased region" description="Low complexity" evidence="7">
    <location>
        <begin position="245"/>
        <end position="287"/>
    </location>
</feature>
<sequence>MCSVNAADEEQRWVPTHVQVLVIRARGLRAKGKHGTSDAYTLMQLGKEKYSTCVVEKSTAPEWSEECSFELQPGVLEEGGRDACAPGSCDLTLTVMHRALIGLDVFLGQAVIPLDKAFSERICMKNEWYKLHSKTEKKVKERGELQVTVQFTRHNLTASMYDLSKPRSAFGKLRERMRAKKRSADEESSSAIVPGGYGALARMRGRLPSDGGGEEDYEDDEGGELRRSKMRSFFLRGRLRKSSDTRSSTSLGSESSESSSRGGSLSPTAGISVVVSDLSNSPSNSSNLTADNSPEHTVAPSPQVSPVKHAFDEPCDNSIPVPNSLTNDNDFHILLPSVCVNGNPVETSPLTHQPPTLILQQPKPQPQTQQEPTRTPPQTSSPEKKLTRPHTAKPQVDPQTQLPKVESKPKLEPKLSGLGLLQKGSALSLSLQNLSRRGEERKGGGPIDGRRWSFDRPGDEEKAAIAAALENAGLITDEPEVEAMTVSETEVPSKKKRGLFSHGRGGESAGKGSGTGKEETGHGQPPTEGKHRGWFSSKDSKPSQLLALQDSSPSKTKPPSTLTLTDPSQGTAHQYTNPFTSPPLLSPANPFFSHLQQNPFFQDLCTVTLTPALPSLFSPDCTQSTAPSFSTSNYTSPSGLHEAGHTNGHSVNNKASEMAIKPKDIHISDECGLNPDWDNFLSNTIKPSKPPPLIKPPDPTPSGGECGLTLSNISNTTPACTFPDTLDSSNTILHPSANSICWRAGDTDLNSSPAQEALVSDFDSSLPQNSSIEFSELNTLACPYPSISVCSVNQDSFSAVSDRENFVVEPQITSLCSDAFSALSLSFVSSEVSPFGNKSLDSLWPEVGKKTKHELVKCPSSEMLIDDTDKSVETLKSKGLSSEESLEPTIITSDSPDYQTLESSHLQTRTDHLKFNKSTTNDKGNVGVVDLKECVVKDETHLHGLSVPAGTRYQSVLNATAVVEEKDAEGEPGCIMSLDKTDASPVKDGSLIDNLEVIMTSSPGVSSNIQEDISDWPPDPCRGNLRVDIEQLTVETPFVSRQTPSVGYLHPLSANVSMETEPSALIAALSPGSQFFHSLYTSVDSEQYVTCRSLHSSLSTHFQEPEPEHDAFQEAKPKESQGVLPVNDLLQKNMSEIESSQKTPEVFQKTDNVRNGFQFDPLNPPVCHESMPNFNTSKKTLLKCDLIDEAVGAGMTNEANERTVDMMLNHNLKQEEKKVTPLKKMTRTEEEYVKSDPQLCLVNTQTDLPESHLSHDVRHDTAHGVQPAENLNDTLCDLLSEPSSSITQDLVTTDLLLEKIFVPRHNAASTIKTVAVEHSQTKNSDKNSNTQEATAALRCTESLYLDNCKAKPPLPEPSSIEQPTLPHSLLWDLLPLASSTPDIVVGTNTLSSFPFPKMPPTPANSSQSTVLAAALLPPTQLVSHAPLPQETHQVPTPNSPHPVKPLTPPDEKRSEGRSVLEKLKSTIHPGRSHHGDQDSEKKALVEGGGSYYHLNHSELVSLLLQRDAELQQEKEEYERRGMLLEKREVEIKKMKVIIRDLEDYIDTLLVRIMEQTPTLLQVRSKMK</sequence>
<evidence type="ECO:0000256" key="3">
    <source>
        <dbReference type="ARBA" id="ARBA00022553"/>
    </source>
</evidence>
<dbReference type="InterPro" id="IPR019018">
    <property type="entry name" value="Rab-bd_FIP-RBD"/>
</dbReference>
<reference evidence="11" key="1">
    <citation type="submission" date="2013-03" db="EMBL/GenBank/DDBJ databases">
        <authorList>
            <person name="Jeffery W."/>
            <person name="Warren W."/>
            <person name="Wilson R.K."/>
        </authorList>
    </citation>
    <scope>NUCLEOTIDE SEQUENCE</scope>
    <source>
        <strain evidence="11">female</strain>
    </source>
</reference>
<dbReference type="Proteomes" id="UP000018467">
    <property type="component" value="Unassembled WGS sequence"/>
</dbReference>
<dbReference type="InterPro" id="IPR037245">
    <property type="entry name" value="FIP-RBD_C_sf"/>
</dbReference>
<keyword evidence="3" id="KW-0597">Phosphoprotein</keyword>
<evidence type="ECO:0000256" key="6">
    <source>
        <dbReference type="SAM" id="Coils"/>
    </source>
</evidence>
<feature type="region of interest" description="Disordered" evidence="7">
    <location>
        <begin position="627"/>
        <end position="651"/>
    </location>
</feature>
<feature type="region of interest" description="Disordered" evidence="7">
    <location>
        <begin position="345"/>
        <end position="411"/>
    </location>
</feature>
<keyword evidence="4" id="KW-0967">Endosome</keyword>
<reference evidence="10" key="4">
    <citation type="submission" date="2025-09" db="UniProtKB">
        <authorList>
            <consortium name="Ensembl"/>
        </authorList>
    </citation>
    <scope>IDENTIFICATION</scope>
</reference>
<dbReference type="Gene3D" id="2.60.40.150">
    <property type="entry name" value="C2 domain"/>
    <property type="match status" value="1"/>
</dbReference>
<dbReference type="PANTHER" id="PTHR15746:SF14">
    <property type="entry name" value="RAB11 FAMILY-INTERACTING PROTEIN 5"/>
    <property type="match status" value="1"/>
</dbReference>
<feature type="region of interest" description="Disordered" evidence="7">
    <location>
        <begin position="433"/>
        <end position="458"/>
    </location>
</feature>
<dbReference type="GO" id="GO:0055037">
    <property type="term" value="C:recycling endosome"/>
    <property type="evidence" value="ECO:0007669"/>
    <property type="project" value="UniProtKB-SubCell"/>
</dbReference>
<dbReference type="GO" id="GO:0030141">
    <property type="term" value="C:secretory granule"/>
    <property type="evidence" value="ECO:0007669"/>
    <property type="project" value="TreeGrafter"/>
</dbReference>
<dbReference type="SMART" id="SM00239">
    <property type="entry name" value="C2"/>
    <property type="match status" value="1"/>
</dbReference>
<feature type="compositionally biased region" description="Low complexity" evidence="7">
    <location>
        <begin position="353"/>
        <end position="378"/>
    </location>
</feature>
<dbReference type="FunFam" id="2.60.40.150:FF:000070">
    <property type="entry name" value="rab11 family-interacting protein 2 isoform X1"/>
    <property type="match status" value="1"/>
</dbReference>
<feature type="compositionally biased region" description="Basic and acidic residues" evidence="7">
    <location>
        <begin position="1449"/>
        <end position="1458"/>
    </location>
</feature>
<dbReference type="InParanoid" id="A0A3B1JA25"/>